<sequence length="288" mass="32978">MHDSQSRMSAMEKPIQSPFEQAPNPHLRCVILEATADPDLHRWLYQLAPDGIPQWAPLFLDTPYHSLADQGPALVMSNTSDQWSDYANALLSQSDAGCILYLESAQHWQAAIEHCQSLLSVRTEEHPDQLMRFFEPRWLEPLLMALSEGEKQAFLGPFSGLAWRNELGWRYTERNQPWDGTVQEPGWLWLGQQRRQEMERARLRLLAAEMAEGYRSVIDSSPAEEFVFTQLSNAYAAGVTQKAQYERWLRLTLSQGTQFWQSKPVNSILARQDLAISTKLDELESLSS</sequence>
<dbReference type="STRING" id="399739.Pmen_4489"/>
<feature type="domain" description="DUF4123" evidence="2">
    <location>
        <begin position="30"/>
        <end position="152"/>
    </location>
</feature>
<dbReference type="HOGENOM" id="CLU_966008_0_0_6"/>
<dbReference type="InterPro" id="IPR025391">
    <property type="entry name" value="DUF4123"/>
</dbReference>
<feature type="region of interest" description="Disordered" evidence="1">
    <location>
        <begin position="1"/>
        <end position="21"/>
    </location>
</feature>
<dbReference type="AlphaFoldDB" id="A4Y0X0"/>
<evidence type="ECO:0000259" key="2">
    <source>
        <dbReference type="Pfam" id="PF13503"/>
    </source>
</evidence>
<proteinExistence type="predicted"/>
<dbReference type="PATRIC" id="fig|399739.8.peg.4554"/>
<name>A4Y0X0_ECTM1</name>
<evidence type="ECO:0000256" key="1">
    <source>
        <dbReference type="SAM" id="MobiDB-lite"/>
    </source>
</evidence>
<dbReference type="Pfam" id="PF13503">
    <property type="entry name" value="DUF4123"/>
    <property type="match status" value="1"/>
</dbReference>
<evidence type="ECO:0000313" key="3">
    <source>
        <dbReference type="EMBL" id="ABP87236.1"/>
    </source>
</evidence>
<protein>
    <recommendedName>
        <fullName evidence="2">DUF4123 domain-containing protein</fullName>
    </recommendedName>
</protein>
<dbReference type="KEGG" id="pmy:Pmen_4489"/>
<dbReference type="EMBL" id="CP000680">
    <property type="protein sequence ID" value="ABP87236.1"/>
    <property type="molecule type" value="Genomic_DNA"/>
</dbReference>
<organism evidence="3">
    <name type="scientific">Ectopseudomonas mendocina (strain ymp)</name>
    <name type="common">Pseudomonas mendocina</name>
    <dbReference type="NCBI Taxonomy" id="399739"/>
    <lineage>
        <taxon>Bacteria</taxon>
        <taxon>Pseudomonadati</taxon>
        <taxon>Pseudomonadota</taxon>
        <taxon>Gammaproteobacteria</taxon>
        <taxon>Pseudomonadales</taxon>
        <taxon>Pseudomonadaceae</taxon>
        <taxon>Ectopseudomonas</taxon>
    </lineage>
</organism>
<gene>
    <name evidence="3" type="ordered locus">Pmen_4489</name>
</gene>
<accession>A4Y0X0</accession>
<reference evidence="3" key="1">
    <citation type="submission" date="2007-04" db="EMBL/GenBank/DDBJ databases">
        <title>Complete sequence of Pseudomonas mendocina ymp.</title>
        <authorList>
            <consortium name="US DOE Joint Genome Institute"/>
            <person name="Copeland A."/>
            <person name="Lucas S."/>
            <person name="Lapidus A."/>
            <person name="Barry K."/>
            <person name="Glavina del Rio T."/>
            <person name="Dalin E."/>
            <person name="Tice H."/>
            <person name="Pitluck S."/>
            <person name="Kiss H."/>
            <person name="Brettin T."/>
            <person name="Detter J.C."/>
            <person name="Bruce D."/>
            <person name="Han C."/>
            <person name="Schmutz J."/>
            <person name="Larimer F."/>
            <person name="Land M."/>
            <person name="Hauser L."/>
            <person name="Kyrpides N."/>
            <person name="Mikhailova N."/>
            <person name="Hersman L."/>
            <person name="Dubois J."/>
            <person name="Maurice P."/>
            <person name="Richardson P."/>
        </authorList>
    </citation>
    <scope>NUCLEOTIDE SEQUENCE [LARGE SCALE GENOMIC DNA]</scope>
    <source>
        <strain evidence="3">Ymp</strain>
    </source>
</reference>